<evidence type="ECO:0000313" key="3">
    <source>
        <dbReference type="EMBL" id="KAF8684507.1"/>
    </source>
</evidence>
<proteinExistence type="predicted"/>
<feature type="coiled-coil region" evidence="1">
    <location>
        <begin position="304"/>
        <end position="331"/>
    </location>
</feature>
<accession>A0A8H7HER2</accession>
<name>A0A8H7HER2_9AGAM</name>
<comment type="caution">
    <text evidence="3">The sequence shown here is derived from an EMBL/GenBank/DDBJ whole genome shotgun (WGS) entry which is preliminary data.</text>
</comment>
<sequence>MGATLLTNEPWTAKGLSALFASAAEASGLENVLLQSFCCGLAKDISIKLGNADAGLVLVHKDLHTISTTYYSDAVAHMDLTGIQSGEATEHYHPGAETALQMHVQVGTAVTALANLIAQVKHHSGPDSDNEEEAQGMDQQLKDAKSQDKAFIQDIQDKYCTSNEILIQAKDNLDNTWTEYYNLLVCGSLLYKLYKAALKDTGFQNHVEPVEKKLWDVSKIFNHITQQSQRKGKKEGKKALKEAKSNMELVQVGNKDIVLDYLDKPSLLIVDASKVASSLVPLNASVLGRNPGNEIKSCTVCLGLPQSETALVNLENQIAELSHDEDDDQDEVTMSYREMQQYKQVNLCGRDLNQEVVSITKGSPEEQDTSEPIQEWRDQTDSEQLTMASAYDVCCYLMMLALDPILLDREIKDQIIKDSGKIYCQKCQQYHDSNKTVHSYASIQSLKTHVWKYHTNWAKLIHQMKHEDQFMCPGACWQKRFNTIAEVYDHCTSDKCVDFEAFVAMKTEHELVQQKCYEMHIKHQQEGGNVQSCNSYNIKQYGYLKEITEEEVLNMADFYQVQT</sequence>
<dbReference type="Proteomes" id="UP000650582">
    <property type="component" value="Unassembled WGS sequence"/>
</dbReference>
<evidence type="ECO:0000313" key="4">
    <source>
        <dbReference type="Proteomes" id="UP000650582"/>
    </source>
</evidence>
<gene>
    <name evidence="3" type="ORF">RHS04_01282</name>
</gene>
<protein>
    <submittedName>
        <fullName evidence="3">Uncharacterized protein</fullName>
    </submittedName>
</protein>
<dbReference type="EMBL" id="JACYCC010000025">
    <property type="protein sequence ID" value="KAF8684507.1"/>
    <property type="molecule type" value="Genomic_DNA"/>
</dbReference>
<keyword evidence="1" id="KW-0175">Coiled coil</keyword>
<organism evidence="3 4">
    <name type="scientific">Rhizoctonia solani</name>
    <dbReference type="NCBI Taxonomy" id="456999"/>
    <lineage>
        <taxon>Eukaryota</taxon>
        <taxon>Fungi</taxon>
        <taxon>Dikarya</taxon>
        <taxon>Basidiomycota</taxon>
        <taxon>Agaricomycotina</taxon>
        <taxon>Agaricomycetes</taxon>
        <taxon>Cantharellales</taxon>
        <taxon>Ceratobasidiaceae</taxon>
        <taxon>Rhizoctonia</taxon>
    </lineage>
</organism>
<evidence type="ECO:0000256" key="2">
    <source>
        <dbReference type="SAM" id="MobiDB-lite"/>
    </source>
</evidence>
<reference evidence="3" key="1">
    <citation type="submission" date="2020-09" db="EMBL/GenBank/DDBJ databases">
        <title>Comparative genome analyses of four rice-infecting Rhizoctonia solani isolates reveal extensive enrichment of homogalacturonan modification genes.</title>
        <authorList>
            <person name="Lee D.-Y."/>
            <person name="Jeon J."/>
            <person name="Kim K.-T."/>
            <person name="Cheong K."/>
            <person name="Song H."/>
            <person name="Choi G."/>
            <person name="Ko J."/>
            <person name="Opiyo S.O."/>
            <person name="Zuo S."/>
            <person name="Madhav S."/>
            <person name="Lee Y.-H."/>
            <person name="Wang G.-L."/>
        </authorList>
    </citation>
    <scope>NUCLEOTIDE SEQUENCE</scope>
    <source>
        <strain evidence="3">AG1-IA YN-7</strain>
    </source>
</reference>
<evidence type="ECO:0000256" key="1">
    <source>
        <dbReference type="SAM" id="Coils"/>
    </source>
</evidence>
<dbReference type="AlphaFoldDB" id="A0A8H7HER2"/>
<feature type="region of interest" description="Disordered" evidence="2">
    <location>
        <begin position="122"/>
        <end position="143"/>
    </location>
</feature>